<proteinExistence type="predicted"/>
<organism evidence="1">
    <name type="scientific">Arundo donax</name>
    <name type="common">Giant reed</name>
    <name type="synonym">Donax arundinaceus</name>
    <dbReference type="NCBI Taxonomy" id="35708"/>
    <lineage>
        <taxon>Eukaryota</taxon>
        <taxon>Viridiplantae</taxon>
        <taxon>Streptophyta</taxon>
        <taxon>Embryophyta</taxon>
        <taxon>Tracheophyta</taxon>
        <taxon>Spermatophyta</taxon>
        <taxon>Magnoliopsida</taxon>
        <taxon>Liliopsida</taxon>
        <taxon>Poales</taxon>
        <taxon>Poaceae</taxon>
        <taxon>PACMAD clade</taxon>
        <taxon>Arundinoideae</taxon>
        <taxon>Arundineae</taxon>
        <taxon>Arundo</taxon>
    </lineage>
</organism>
<sequence>MQISLEKSVMQHVKIAATML</sequence>
<evidence type="ECO:0000313" key="1">
    <source>
        <dbReference type="EMBL" id="JAD59859.1"/>
    </source>
</evidence>
<protein>
    <submittedName>
        <fullName evidence="1">Uncharacterized protein</fullName>
    </submittedName>
</protein>
<reference evidence="1" key="2">
    <citation type="journal article" date="2015" name="Data Brief">
        <title>Shoot transcriptome of the giant reed, Arundo donax.</title>
        <authorList>
            <person name="Barrero R.A."/>
            <person name="Guerrero F.D."/>
            <person name="Moolhuijzen P."/>
            <person name="Goolsby J.A."/>
            <person name="Tidwell J."/>
            <person name="Bellgard S.E."/>
            <person name="Bellgard M.I."/>
        </authorList>
    </citation>
    <scope>NUCLEOTIDE SEQUENCE</scope>
    <source>
        <tissue evidence="1">Shoot tissue taken approximately 20 cm above the soil surface</tissue>
    </source>
</reference>
<accession>A0A0A9B760</accession>
<name>A0A0A9B760_ARUDO</name>
<dbReference type="EMBL" id="GBRH01238036">
    <property type="protein sequence ID" value="JAD59859.1"/>
    <property type="molecule type" value="Transcribed_RNA"/>
</dbReference>
<dbReference type="AlphaFoldDB" id="A0A0A9B760"/>
<reference evidence="1" key="1">
    <citation type="submission" date="2014-09" db="EMBL/GenBank/DDBJ databases">
        <authorList>
            <person name="Magalhaes I.L.F."/>
            <person name="Oliveira U."/>
            <person name="Santos F.R."/>
            <person name="Vidigal T.H.D.A."/>
            <person name="Brescovit A.D."/>
            <person name="Santos A.J."/>
        </authorList>
    </citation>
    <scope>NUCLEOTIDE SEQUENCE</scope>
    <source>
        <tissue evidence="1">Shoot tissue taken approximately 20 cm above the soil surface</tissue>
    </source>
</reference>